<dbReference type="PIRSF" id="PIRSF000779">
    <property type="entry name" value="RNA_pol_Rpb8"/>
    <property type="match status" value="1"/>
</dbReference>
<dbReference type="GO" id="GO:0005666">
    <property type="term" value="C:RNA polymerase III complex"/>
    <property type="evidence" value="ECO:0007669"/>
    <property type="project" value="TreeGrafter"/>
</dbReference>
<gene>
    <name evidence="5" type="ORF">AB1Y20_009251</name>
</gene>
<dbReference type="Pfam" id="PF03870">
    <property type="entry name" value="RNA_pol_Rpb8"/>
    <property type="match status" value="1"/>
</dbReference>
<comment type="caution">
    <text evidence="5">The sequence shown here is derived from an EMBL/GenBank/DDBJ whole genome shotgun (WGS) entry which is preliminary data.</text>
</comment>
<dbReference type="GO" id="GO:0005736">
    <property type="term" value="C:RNA polymerase I complex"/>
    <property type="evidence" value="ECO:0007669"/>
    <property type="project" value="TreeGrafter"/>
</dbReference>
<dbReference type="InterPro" id="IPR012340">
    <property type="entry name" value="NA-bd_OB-fold"/>
</dbReference>
<keyword evidence="6" id="KW-1185">Reference proteome</keyword>
<name>A0AB34K555_PRYPA</name>
<dbReference type="SMART" id="SM00658">
    <property type="entry name" value="RPOL8c"/>
    <property type="match status" value="1"/>
</dbReference>
<dbReference type="Proteomes" id="UP001515480">
    <property type="component" value="Unassembled WGS sequence"/>
</dbReference>
<evidence type="ECO:0000256" key="1">
    <source>
        <dbReference type="ARBA" id="ARBA00004123"/>
    </source>
</evidence>
<dbReference type="GO" id="GO:0003899">
    <property type="term" value="F:DNA-directed RNA polymerase activity"/>
    <property type="evidence" value="ECO:0007669"/>
    <property type="project" value="UniProtKB-UniRule"/>
</dbReference>
<protein>
    <recommendedName>
        <fullName evidence="4">DNA-directed RNA polymerases I, II, and III subunit RPABC3</fullName>
    </recommendedName>
</protein>
<comment type="subcellular location">
    <subcellularLocation>
        <location evidence="1">Nucleus</location>
    </subcellularLocation>
</comment>
<dbReference type="GO" id="GO:0006351">
    <property type="term" value="P:DNA-templated transcription"/>
    <property type="evidence" value="ECO:0007669"/>
    <property type="project" value="UniProtKB-UniRule"/>
</dbReference>
<reference evidence="5 6" key="1">
    <citation type="journal article" date="2024" name="Science">
        <title>Giant polyketide synthase enzymes in the biosynthesis of giant marine polyether toxins.</title>
        <authorList>
            <person name="Fallon T.R."/>
            <person name="Shende V.V."/>
            <person name="Wierzbicki I.H."/>
            <person name="Pendleton A.L."/>
            <person name="Watervoot N.F."/>
            <person name="Auber R.P."/>
            <person name="Gonzalez D.J."/>
            <person name="Wisecaver J.H."/>
            <person name="Moore B.S."/>
        </authorList>
    </citation>
    <scope>NUCLEOTIDE SEQUENCE [LARGE SCALE GENOMIC DNA]</scope>
    <source>
        <strain evidence="5 6">12B1</strain>
    </source>
</reference>
<accession>A0AB34K555</accession>
<dbReference type="PANTHER" id="PTHR10917:SF0">
    <property type="entry name" value="DNA-DIRECTED RNA POLYMERASES I, II, AND III SUBUNIT RPABC3"/>
    <property type="match status" value="1"/>
</dbReference>
<dbReference type="AlphaFoldDB" id="A0AB34K555"/>
<evidence type="ECO:0000313" key="5">
    <source>
        <dbReference type="EMBL" id="KAL1527875.1"/>
    </source>
</evidence>
<evidence type="ECO:0000313" key="6">
    <source>
        <dbReference type="Proteomes" id="UP001515480"/>
    </source>
</evidence>
<keyword evidence="3 4" id="KW-0539">Nucleus</keyword>
<dbReference type="GO" id="GO:0005665">
    <property type="term" value="C:RNA polymerase II, core complex"/>
    <property type="evidence" value="ECO:0007669"/>
    <property type="project" value="UniProtKB-UniRule"/>
</dbReference>
<dbReference type="PANTHER" id="PTHR10917">
    <property type="entry name" value="DNA-DIRECTED RNA POLYMERASES I, II, AND III SUBUNIT RPABC3"/>
    <property type="match status" value="1"/>
</dbReference>
<evidence type="ECO:0000256" key="4">
    <source>
        <dbReference type="PIRNR" id="PIRNR000779"/>
    </source>
</evidence>
<comment type="similarity">
    <text evidence="2 4">Belongs to the eukaryotic RPB8 RNA polymerase subunit family.</text>
</comment>
<evidence type="ECO:0000256" key="3">
    <source>
        <dbReference type="ARBA" id="ARBA00023242"/>
    </source>
</evidence>
<dbReference type="InterPro" id="IPR005570">
    <property type="entry name" value="RPABC3"/>
</dbReference>
<dbReference type="EMBL" id="JBGBPQ010000002">
    <property type="protein sequence ID" value="KAL1527875.1"/>
    <property type="molecule type" value="Genomic_DNA"/>
</dbReference>
<evidence type="ECO:0000256" key="2">
    <source>
        <dbReference type="ARBA" id="ARBA00008912"/>
    </source>
</evidence>
<dbReference type="Gene3D" id="2.40.50.140">
    <property type="entry name" value="Nucleic acid-binding proteins"/>
    <property type="match status" value="1"/>
</dbReference>
<dbReference type="SUPFAM" id="SSF50249">
    <property type="entry name" value="Nucleic acid-binding proteins"/>
    <property type="match status" value="1"/>
</dbReference>
<comment type="function">
    <text evidence="4">DNA-dependent RNA polymerase catalyzes the transcription of DNA into RNA using the four ribonucleoside triphosphates as substrates. Common component of RNA polymerases I, II and III which synthesize ribosomal RNA precursors, mRNA precursors and many functional non-coding RNAs, and small RNAs, such as 5S rRNA and tRNAs, respectively.</text>
</comment>
<proteinExistence type="inferred from homology"/>
<sequence length="145" mass="16722">MAGALLYQEQFEVKDVSKKFDKVARLACRLSEDGYDMDLELDVNSDLYPLELNDKFTFALASTLSPDGSPGSEHYDQNTGPSLMDQYEYVMYGKIYKWKQEHPKAPIEVQVSFGGLLMRLKGDHRHLQNLVLDSRIYLLIRKLTR</sequence>
<organism evidence="5 6">
    <name type="scientific">Prymnesium parvum</name>
    <name type="common">Toxic golden alga</name>
    <dbReference type="NCBI Taxonomy" id="97485"/>
    <lineage>
        <taxon>Eukaryota</taxon>
        <taxon>Haptista</taxon>
        <taxon>Haptophyta</taxon>
        <taxon>Prymnesiophyceae</taxon>
        <taxon>Prymnesiales</taxon>
        <taxon>Prymnesiaceae</taxon>
        <taxon>Prymnesium</taxon>
    </lineage>
</organism>